<gene>
    <name evidence="1" type="ORF">DEO72_LG10g1439</name>
</gene>
<sequence>MAHWNVWRLVVRVVSPGDVCNISVLRGAWRMAARVPHQAVWKRVSPGGFGPALNDNAEAGLVICLLWMCVVYKALVIP</sequence>
<protein>
    <submittedName>
        <fullName evidence="1">Uncharacterized protein</fullName>
    </submittedName>
</protein>
<dbReference type="Proteomes" id="UP000501690">
    <property type="component" value="Linkage Group LG10"/>
</dbReference>
<dbReference type="AlphaFoldDB" id="A0A4D6NBG2"/>
<keyword evidence="2" id="KW-1185">Reference proteome</keyword>
<name>A0A4D6NBG2_VIGUN</name>
<dbReference type="EMBL" id="CP039354">
    <property type="protein sequence ID" value="QCE10212.1"/>
    <property type="molecule type" value="Genomic_DNA"/>
</dbReference>
<evidence type="ECO:0000313" key="2">
    <source>
        <dbReference type="Proteomes" id="UP000501690"/>
    </source>
</evidence>
<reference evidence="1 2" key="1">
    <citation type="submission" date="2019-04" db="EMBL/GenBank/DDBJ databases">
        <title>An improved genome assembly and genetic linkage map for asparagus bean, Vigna unguiculata ssp. sesquipedialis.</title>
        <authorList>
            <person name="Xia Q."/>
            <person name="Zhang R."/>
            <person name="Dong Y."/>
        </authorList>
    </citation>
    <scope>NUCLEOTIDE SEQUENCE [LARGE SCALE GENOMIC DNA]</scope>
    <source>
        <tissue evidence="1">Leaf</tissue>
    </source>
</reference>
<evidence type="ECO:0000313" key="1">
    <source>
        <dbReference type="EMBL" id="QCE10212.1"/>
    </source>
</evidence>
<organism evidence="1 2">
    <name type="scientific">Vigna unguiculata</name>
    <name type="common">Cowpea</name>
    <dbReference type="NCBI Taxonomy" id="3917"/>
    <lineage>
        <taxon>Eukaryota</taxon>
        <taxon>Viridiplantae</taxon>
        <taxon>Streptophyta</taxon>
        <taxon>Embryophyta</taxon>
        <taxon>Tracheophyta</taxon>
        <taxon>Spermatophyta</taxon>
        <taxon>Magnoliopsida</taxon>
        <taxon>eudicotyledons</taxon>
        <taxon>Gunneridae</taxon>
        <taxon>Pentapetalae</taxon>
        <taxon>rosids</taxon>
        <taxon>fabids</taxon>
        <taxon>Fabales</taxon>
        <taxon>Fabaceae</taxon>
        <taxon>Papilionoideae</taxon>
        <taxon>50 kb inversion clade</taxon>
        <taxon>NPAAA clade</taxon>
        <taxon>indigoferoid/millettioid clade</taxon>
        <taxon>Phaseoleae</taxon>
        <taxon>Vigna</taxon>
    </lineage>
</organism>
<proteinExistence type="predicted"/>
<accession>A0A4D6NBG2</accession>